<name>A0A6M3M676_9ZZZZ</name>
<reference evidence="4" key="1">
    <citation type="submission" date="2020-03" db="EMBL/GenBank/DDBJ databases">
        <title>The deep terrestrial virosphere.</title>
        <authorList>
            <person name="Holmfeldt K."/>
            <person name="Nilsson E."/>
            <person name="Simone D."/>
            <person name="Lopez-Fernandez M."/>
            <person name="Wu X."/>
            <person name="de Brujin I."/>
            <person name="Lundin D."/>
            <person name="Andersson A."/>
            <person name="Bertilsson S."/>
            <person name="Dopson M."/>
        </authorList>
    </citation>
    <scope>NUCLEOTIDE SEQUENCE</scope>
    <source>
        <strain evidence="3">MM171A01648</strain>
        <strain evidence="4">MM171B01066</strain>
        <strain evidence="2">MM415A02739</strain>
        <strain evidence="1">MM415B01769</strain>
    </source>
</reference>
<dbReference type="EMBL" id="MT143600">
    <property type="protein sequence ID" value="QJA98683.1"/>
    <property type="molecule type" value="Genomic_DNA"/>
</dbReference>
<proteinExistence type="predicted"/>
<evidence type="ECO:0000313" key="2">
    <source>
        <dbReference type="EMBL" id="QJA72524.1"/>
    </source>
</evidence>
<gene>
    <name evidence="3" type="ORF">MM171A01648_0009</name>
    <name evidence="4" type="ORF">MM171B01066_0018</name>
    <name evidence="2" type="ORF">MM415A02739_0006</name>
    <name evidence="1" type="ORF">MM415B01769_0021</name>
</gene>
<accession>A0A6M3M676</accession>
<dbReference type="Gene3D" id="1.10.3790.10">
    <property type="entry name" value="NinB"/>
    <property type="match status" value="1"/>
</dbReference>
<organism evidence="4">
    <name type="scientific">viral metagenome</name>
    <dbReference type="NCBI Taxonomy" id="1070528"/>
    <lineage>
        <taxon>unclassified sequences</taxon>
        <taxon>metagenomes</taxon>
        <taxon>organismal metagenomes</taxon>
    </lineage>
</organism>
<dbReference type="EMBL" id="MT141958">
    <property type="protein sequence ID" value="QJA72524.1"/>
    <property type="molecule type" value="Genomic_DNA"/>
</dbReference>
<dbReference type="EMBL" id="MT141245">
    <property type="protein sequence ID" value="QJA56930.1"/>
    <property type="molecule type" value="Genomic_DNA"/>
</dbReference>
<protein>
    <submittedName>
        <fullName evidence="4">Uncharacterized protein</fullName>
    </submittedName>
</protein>
<sequence length="138" mass="15936">MRYKHYAIVNEKGKLELSNPDTFKQEVLKFAGKRVYVVVDEEKQNRSTPQNNYYWGVVVKMLADELGYIPNDMHKILADDHAPKKILKVAGKDKVIAKSTTEMKTDEFETYLESIRRFASLELNCKIPLPNEVEVGDE</sequence>
<dbReference type="InterPro" id="IPR036619">
    <property type="entry name" value="NinB_sf"/>
</dbReference>
<evidence type="ECO:0000313" key="1">
    <source>
        <dbReference type="EMBL" id="QJA56930.1"/>
    </source>
</evidence>
<evidence type="ECO:0000313" key="4">
    <source>
        <dbReference type="EMBL" id="QJB02798.1"/>
    </source>
</evidence>
<dbReference type="EMBL" id="MT143807">
    <property type="protein sequence ID" value="QJB02798.1"/>
    <property type="molecule type" value="Genomic_DNA"/>
</dbReference>
<evidence type="ECO:0000313" key="3">
    <source>
        <dbReference type="EMBL" id="QJA98683.1"/>
    </source>
</evidence>
<dbReference type="AlphaFoldDB" id="A0A6M3M676"/>